<feature type="compositionally biased region" description="Low complexity" evidence="6">
    <location>
        <begin position="282"/>
        <end position="299"/>
    </location>
</feature>
<keyword evidence="2" id="KW-0963">Cytoplasm</keyword>
<dbReference type="PROSITE" id="PS51721">
    <property type="entry name" value="G_CP"/>
    <property type="match status" value="1"/>
</dbReference>
<dbReference type="CDD" id="cd01857">
    <property type="entry name" value="HSR1_MMR1"/>
    <property type="match status" value="1"/>
</dbReference>
<dbReference type="InterPro" id="IPR006073">
    <property type="entry name" value="GTP-bd"/>
</dbReference>
<organism evidence="8 9">
    <name type="scientific">Sphaceloma murrayae</name>
    <dbReference type="NCBI Taxonomy" id="2082308"/>
    <lineage>
        <taxon>Eukaryota</taxon>
        <taxon>Fungi</taxon>
        <taxon>Dikarya</taxon>
        <taxon>Ascomycota</taxon>
        <taxon>Pezizomycotina</taxon>
        <taxon>Dothideomycetes</taxon>
        <taxon>Dothideomycetidae</taxon>
        <taxon>Myriangiales</taxon>
        <taxon>Elsinoaceae</taxon>
        <taxon>Sphaceloma</taxon>
    </lineage>
</organism>
<dbReference type="GO" id="GO:0005829">
    <property type="term" value="C:cytosol"/>
    <property type="evidence" value="ECO:0007669"/>
    <property type="project" value="TreeGrafter"/>
</dbReference>
<evidence type="ECO:0000256" key="3">
    <source>
        <dbReference type="ARBA" id="ARBA00022741"/>
    </source>
</evidence>
<dbReference type="OrthoDB" id="61815at2759"/>
<accession>A0A2K1QKE0</accession>
<evidence type="ECO:0000313" key="8">
    <source>
        <dbReference type="EMBL" id="PNS15349.1"/>
    </source>
</evidence>
<evidence type="ECO:0000259" key="7">
    <source>
        <dbReference type="PROSITE" id="PS51721"/>
    </source>
</evidence>
<keyword evidence="5" id="KW-0342">GTP-binding</keyword>
<gene>
    <name evidence="8" type="ORF">CAC42_608</name>
</gene>
<evidence type="ECO:0000256" key="2">
    <source>
        <dbReference type="ARBA" id="ARBA00022490"/>
    </source>
</evidence>
<evidence type="ECO:0000313" key="9">
    <source>
        <dbReference type="Proteomes" id="UP000243797"/>
    </source>
</evidence>
<dbReference type="STRING" id="2082308.A0A2K1QKE0"/>
<evidence type="ECO:0000256" key="5">
    <source>
        <dbReference type="ARBA" id="ARBA00023134"/>
    </source>
</evidence>
<feature type="domain" description="CP-type G" evidence="7">
    <location>
        <begin position="175"/>
        <end position="420"/>
    </location>
</feature>
<evidence type="ECO:0000256" key="6">
    <source>
        <dbReference type="SAM" id="MobiDB-lite"/>
    </source>
</evidence>
<proteinExistence type="predicted"/>
<name>A0A2K1QKE0_9PEZI</name>
<sequence>MVLAKSKNSVGLGNSLMNDRFGKGKSSMHRGNTQGITRVGEDGQRYITNNKKDAAYMKMRSVTEQAALDEFLSTAELAGTDFTAEKMNNVKIIHRDQKNPYLLSAAEERAVVRKQEKNKARLTIPRRPQWDKDTTRDELDRRERDSLLDWRRGLAELQDNQDLLMTPFERNLEVWRQLWRVIERSDLVVQIVDARNPLLFRCEDLEKYVKEVDRRKTNLLLVNKADMMTLEQRTAWAEYFTSVGIRFRFFSAELAKEANEARELVGEDDLPEKDIAARVEAENAAEQAEQTSEADAASETPQLNIEDPPSDAESDAGVPLSLEDQTRILTVEDLESLFLSHAPRVPTSASTTSTAPLPTSRKIQIGLVGYPNVGKSSTINSLLGAKRVSVSSTPGKTKHFQTIHLSDKIVLCDCPGLVFPNFASTKAELVVNGVLPIDQLREWTGPMGLVAQRVPKTWLEGTYGMGIEVRSEEEGGTGVPTGEEVARALGEARGYRAGGAMGQADQSRAARVVLKDFVKGKLLFCQPPPEWEGGDFNEGLYKGQVPRKGKKVEEESDEEEPVDGEEQSVADTEDVIPLTQGVPQGKKTQALDKRFFAPGQGRGQMNMPFHHKYTEQGQQQVEQVDGMGVRHLSGRKARTMIALEKDMDPEDVKMAMGGGKKHFKANKRALKKVRAEYE</sequence>
<dbReference type="Gene3D" id="3.40.50.300">
    <property type="entry name" value="P-loop containing nucleotide triphosphate hydrolases"/>
    <property type="match status" value="1"/>
</dbReference>
<evidence type="ECO:0000256" key="4">
    <source>
        <dbReference type="ARBA" id="ARBA00022801"/>
    </source>
</evidence>
<dbReference type="SUPFAM" id="SSF52540">
    <property type="entry name" value="P-loop containing nucleoside triphosphate hydrolases"/>
    <property type="match status" value="1"/>
</dbReference>
<dbReference type="Proteomes" id="UP000243797">
    <property type="component" value="Unassembled WGS sequence"/>
</dbReference>
<feature type="compositionally biased region" description="Acidic residues" evidence="6">
    <location>
        <begin position="554"/>
        <end position="574"/>
    </location>
</feature>
<comment type="caution">
    <text evidence="8">The sequence shown here is derived from an EMBL/GenBank/DDBJ whole genome shotgun (WGS) entry which is preliminary data.</text>
</comment>
<dbReference type="GO" id="GO:0003924">
    <property type="term" value="F:GTPase activity"/>
    <property type="evidence" value="ECO:0007669"/>
    <property type="project" value="InterPro"/>
</dbReference>
<keyword evidence="4" id="KW-0378">Hydrolase</keyword>
<keyword evidence="9" id="KW-1185">Reference proteome</keyword>
<dbReference type="InterPro" id="IPR030378">
    <property type="entry name" value="G_CP_dom"/>
</dbReference>
<dbReference type="GO" id="GO:0005525">
    <property type="term" value="F:GTP binding"/>
    <property type="evidence" value="ECO:0007669"/>
    <property type="project" value="UniProtKB-KW"/>
</dbReference>
<dbReference type="PANTHER" id="PTHR45709:SF2">
    <property type="entry name" value="LARGE SUBUNIT GTPASE 1 HOMOLOG"/>
    <property type="match status" value="1"/>
</dbReference>
<dbReference type="AlphaFoldDB" id="A0A2K1QKE0"/>
<dbReference type="InParanoid" id="A0A2K1QKE0"/>
<dbReference type="FunCoup" id="A0A2K1QKE0">
    <property type="interactions" value="1173"/>
</dbReference>
<dbReference type="GO" id="GO:0000054">
    <property type="term" value="P:ribosomal subunit export from nucleus"/>
    <property type="evidence" value="ECO:0007669"/>
    <property type="project" value="TreeGrafter"/>
</dbReference>
<feature type="region of interest" description="Disordered" evidence="6">
    <location>
        <begin position="281"/>
        <end position="317"/>
    </location>
</feature>
<keyword evidence="3" id="KW-0547">Nucleotide-binding</keyword>
<dbReference type="InterPro" id="IPR027417">
    <property type="entry name" value="P-loop_NTPase"/>
</dbReference>
<dbReference type="EMBL" id="NKHZ01000070">
    <property type="protein sequence ID" value="PNS15349.1"/>
    <property type="molecule type" value="Genomic_DNA"/>
</dbReference>
<reference evidence="8 9" key="1">
    <citation type="submission" date="2017-06" db="EMBL/GenBank/DDBJ databases">
        <title>Draft genome sequence of a variant of Elsinoe murrayae.</title>
        <authorList>
            <person name="Cheng Q."/>
        </authorList>
    </citation>
    <scope>NUCLEOTIDE SEQUENCE [LARGE SCALE GENOMIC DNA]</scope>
    <source>
        <strain evidence="8 9">CQ-2017a</strain>
    </source>
</reference>
<dbReference type="InterPro" id="IPR043358">
    <property type="entry name" value="GNL1-like"/>
</dbReference>
<dbReference type="PANTHER" id="PTHR45709">
    <property type="entry name" value="LARGE SUBUNIT GTPASE 1 HOMOLOG-RELATED"/>
    <property type="match status" value="1"/>
</dbReference>
<dbReference type="Pfam" id="PF01926">
    <property type="entry name" value="MMR_HSR1"/>
    <property type="match status" value="1"/>
</dbReference>
<evidence type="ECO:0000256" key="1">
    <source>
        <dbReference type="ARBA" id="ARBA00004496"/>
    </source>
</evidence>
<comment type="subcellular location">
    <subcellularLocation>
        <location evidence="1">Cytoplasm</location>
    </subcellularLocation>
</comment>
<protein>
    <submittedName>
        <fullName evidence="8">Large subunit GTPase 1</fullName>
    </submittedName>
</protein>
<feature type="region of interest" description="Disordered" evidence="6">
    <location>
        <begin position="535"/>
        <end position="587"/>
    </location>
</feature>